<gene>
    <name evidence="3" type="ORF">ENI96_04930</name>
</gene>
<keyword evidence="2" id="KW-0812">Transmembrane</keyword>
<dbReference type="Proteomes" id="UP000886251">
    <property type="component" value="Unassembled WGS sequence"/>
</dbReference>
<name>A0A831RMS5_9GAMM</name>
<feature type="region of interest" description="Disordered" evidence="1">
    <location>
        <begin position="219"/>
        <end position="240"/>
    </location>
</feature>
<proteinExistence type="predicted"/>
<evidence type="ECO:0000256" key="1">
    <source>
        <dbReference type="SAM" id="MobiDB-lite"/>
    </source>
</evidence>
<keyword evidence="2" id="KW-1133">Transmembrane helix</keyword>
<keyword evidence="2" id="KW-0472">Membrane</keyword>
<reference evidence="3" key="1">
    <citation type="journal article" date="2020" name="mSystems">
        <title>Genome- and Community-Level Interaction Insights into Carbon Utilization and Element Cycling Functions of Hydrothermarchaeota in Hydrothermal Sediment.</title>
        <authorList>
            <person name="Zhou Z."/>
            <person name="Liu Y."/>
            <person name="Xu W."/>
            <person name="Pan J."/>
            <person name="Luo Z.H."/>
            <person name="Li M."/>
        </authorList>
    </citation>
    <scope>NUCLEOTIDE SEQUENCE [LARGE SCALE GENOMIC DNA]</scope>
    <source>
        <strain evidence="3">HyVt-443</strain>
    </source>
</reference>
<evidence type="ECO:0000313" key="3">
    <source>
        <dbReference type="EMBL" id="HEB95759.1"/>
    </source>
</evidence>
<feature type="transmembrane region" description="Helical" evidence="2">
    <location>
        <begin position="170"/>
        <end position="190"/>
    </location>
</feature>
<dbReference type="AlphaFoldDB" id="A0A831RMS5"/>
<comment type="caution">
    <text evidence="3">The sequence shown here is derived from an EMBL/GenBank/DDBJ whole genome shotgun (WGS) entry which is preliminary data.</text>
</comment>
<protein>
    <recommendedName>
        <fullName evidence="4">Tetratricopeptide repeat protein</fullName>
    </recommendedName>
</protein>
<feature type="region of interest" description="Disordered" evidence="1">
    <location>
        <begin position="109"/>
        <end position="139"/>
    </location>
</feature>
<organism evidence="3">
    <name type="scientific">Sedimenticola thiotaurini</name>
    <dbReference type="NCBI Taxonomy" id="1543721"/>
    <lineage>
        <taxon>Bacteria</taxon>
        <taxon>Pseudomonadati</taxon>
        <taxon>Pseudomonadota</taxon>
        <taxon>Gammaproteobacteria</taxon>
        <taxon>Chromatiales</taxon>
        <taxon>Sedimenticolaceae</taxon>
        <taxon>Sedimenticola</taxon>
    </lineage>
</organism>
<evidence type="ECO:0000256" key="2">
    <source>
        <dbReference type="SAM" id="Phobius"/>
    </source>
</evidence>
<accession>A0A831RMS5</accession>
<sequence>MTAPEVTRVPPKETAEAQLRVVEPDQEWLAGQKNLTGKRPEDRRYPVQEAETLKEAIADSRQSLEAVREINRDLEQLRGVLEKKIDTLRQSLEERDRLIADLQQRLERMSRQQEQAAKAAPAKGKPPAPARPGAAPGNVGSELAAAAMPARKPVQKSGWEQALEWARAEWLLLAIGAVVVLLVLLLILLLRRRHHVSRSTVPAEDPFGSYAALEEEIKAGGPAEGPPVETEASAQQEEDEEGFFVEPGADVASSLTEADIYLAYRRYSQAEALIKEAIKANPDSLVLKAKLLEIYAFRKDKRHFVPYLEEVSQSMAAEAPELWAKVVAMGCNLAPEHPLINAEAMTDLLAEDGEFSENDDQFELDTELQPLDLEPGDDDGGRGPKG</sequence>
<evidence type="ECO:0008006" key="4">
    <source>
        <dbReference type="Google" id="ProtNLM"/>
    </source>
</evidence>
<dbReference type="EMBL" id="DRKP01000055">
    <property type="protein sequence ID" value="HEB95759.1"/>
    <property type="molecule type" value="Genomic_DNA"/>
</dbReference>
<feature type="region of interest" description="Disordered" evidence="1">
    <location>
        <begin position="366"/>
        <end position="386"/>
    </location>
</feature>